<evidence type="ECO:0000313" key="3">
    <source>
        <dbReference type="Proteomes" id="UP001279410"/>
    </source>
</evidence>
<evidence type="ECO:0000313" key="2">
    <source>
        <dbReference type="EMBL" id="GLD70364.1"/>
    </source>
</evidence>
<reference evidence="2" key="1">
    <citation type="submission" date="2022-08" db="EMBL/GenBank/DDBJ databases">
        <title>Genome sequencing of akame (Lates japonicus).</title>
        <authorList>
            <person name="Hashiguchi Y."/>
            <person name="Takahashi H."/>
        </authorList>
    </citation>
    <scope>NUCLEOTIDE SEQUENCE</scope>
    <source>
        <strain evidence="2">Kochi</strain>
    </source>
</reference>
<accession>A0AAD3RH91</accession>
<gene>
    <name evidence="2" type="ORF">AKAME5_002168100</name>
</gene>
<comment type="caution">
    <text evidence="2">The sequence shown here is derived from an EMBL/GenBank/DDBJ whole genome shotgun (WGS) entry which is preliminary data.</text>
</comment>
<keyword evidence="3" id="KW-1185">Reference proteome</keyword>
<feature type="region of interest" description="Disordered" evidence="1">
    <location>
        <begin position="23"/>
        <end position="57"/>
    </location>
</feature>
<organism evidence="2 3">
    <name type="scientific">Lates japonicus</name>
    <name type="common">Japanese lates</name>
    <dbReference type="NCBI Taxonomy" id="270547"/>
    <lineage>
        <taxon>Eukaryota</taxon>
        <taxon>Metazoa</taxon>
        <taxon>Chordata</taxon>
        <taxon>Craniata</taxon>
        <taxon>Vertebrata</taxon>
        <taxon>Euteleostomi</taxon>
        <taxon>Actinopterygii</taxon>
        <taxon>Neopterygii</taxon>
        <taxon>Teleostei</taxon>
        <taxon>Neoteleostei</taxon>
        <taxon>Acanthomorphata</taxon>
        <taxon>Carangaria</taxon>
        <taxon>Carangaria incertae sedis</taxon>
        <taxon>Centropomidae</taxon>
        <taxon>Lates</taxon>
    </lineage>
</organism>
<proteinExistence type="predicted"/>
<protein>
    <submittedName>
        <fullName evidence="2">Dystrophin-related protein 2</fullName>
    </submittedName>
</protein>
<dbReference type="Proteomes" id="UP001279410">
    <property type="component" value="Unassembled WGS sequence"/>
</dbReference>
<sequence>MKSLAGEGTLIGIPPASPHSLFLPGGQRPVSQQSYIPGPSVLSADNKQPNNWARVIE</sequence>
<name>A0AAD3RH91_LATJO</name>
<feature type="non-terminal residue" evidence="2">
    <location>
        <position position="57"/>
    </location>
</feature>
<dbReference type="EMBL" id="BRZM01000373">
    <property type="protein sequence ID" value="GLD70364.1"/>
    <property type="molecule type" value="Genomic_DNA"/>
</dbReference>
<evidence type="ECO:0000256" key="1">
    <source>
        <dbReference type="SAM" id="MobiDB-lite"/>
    </source>
</evidence>
<dbReference type="AlphaFoldDB" id="A0AAD3RH91"/>